<dbReference type="InterPro" id="IPR041382">
    <property type="entry name" value="SH3_16"/>
</dbReference>
<dbReference type="PANTHER" id="PTHR47053:SF1">
    <property type="entry name" value="MUREIN DD-ENDOPEPTIDASE MEPH-RELATED"/>
    <property type="match status" value="1"/>
</dbReference>
<dbReference type="PROSITE" id="PS51935">
    <property type="entry name" value="NLPC_P60"/>
    <property type="match status" value="1"/>
</dbReference>
<name>A0A1C1YX47_9HYPH</name>
<dbReference type="STRING" id="1480615.AWJ14_01575"/>
<dbReference type="InterPro" id="IPR000064">
    <property type="entry name" value="NLP_P60_dom"/>
</dbReference>
<dbReference type="GO" id="GO:0008234">
    <property type="term" value="F:cysteine-type peptidase activity"/>
    <property type="evidence" value="ECO:0007669"/>
    <property type="project" value="UniProtKB-KW"/>
</dbReference>
<gene>
    <name evidence="6" type="ORF">AWJ14_01575</name>
</gene>
<evidence type="ECO:0000259" key="5">
    <source>
        <dbReference type="PROSITE" id="PS51935"/>
    </source>
</evidence>
<evidence type="ECO:0000313" key="6">
    <source>
        <dbReference type="EMBL" id="OCW58081.1"/>
    </source>
</evidence>
<evidence type="ECO:0000313" key="7">
    <source>
        <dbReference type="Proteomes" id="UP000094795"/>
    </source>
</evidence>
<dbReference type="InterPro" id="IPR051202">
    <property type="entry name" value="Peptidase_C40"/>
</dbReference>
<sequence length="284" mass="30258">MSASLDRRLHAYRPDLADIRLKGQVEAEGYAASRPARLIVPVADIRPRPDLAAGIDTQALFGETLAVFDRSGGWAWVQLDADGYVGYLPEEAIADGAGAATHGVSVPRSFVYPGADLRFPRRHALSMGSRVTVTGTAETRGTRYALLEDGSAMIAAHLRPLGEALAADAVAVATLFLNTPYLWGGRSGFGIDCSGLVQMALAQTGKSAPRDSDMQAASLGSLIDRDDLRRGDLVFWKGHAGLAEDANTLLHASGGTMTVTREPLEAAIDRIARLYGPPTCYRRP</sequence>
<evidence type="ECO:0000256" key="4">
    <source>
        <dbReference type="ARBA" id="ARBA00022807"/>
    </source>
</evidence>
<dbReference type="Gene3D" id="3.90.1720.10">
    <property type="entry name" value="endopeptidase domain like (from Nostoc punctiforme)"/>
    <property type="match status" value="1"/>
</dbReference>
<organism evidence="6 7">
    <name type="scientific">Hoeflea olei</name>
    <dbReference type="NCBI Taxonomy" id="1480615"/>
    <lineage>
        <taxon>Bacteria</taxon>
        <taxon>Pseudomonadati</taxon>
        <taxon>Pseudomonadota</taxon>
        <taxon>Alphaproteobacteria</taxon>
        <taxon>Hyphomicrobiales</taxon>
        <taxon>Rhizobiaceae</taxon>
        <taxon>Hoeflea</taxon>
    </lineage>
</organism>
<dbReference type="Gene3D" id="2.30.30.40">
    <property type="entry name" value="SH3 Domains"/>
    <property type="match status" value="1"/>
</dbReference>
<proteinExistence type="inferred from homology"/>
<dbReference type="RefSeq" id="WP_066177531.1">
    <property type="nucleotide sequence ID" value="NZ_LQZT01000011.1"/>
</dbReference>
<protein>
    <submittedName>
        <fullName evidence="6">Peptidase P60</fullName>
    </submittedName>
</protein>
<comment type="similarity">
    <text evidence="1">Belongs to the peptidase C40 family.</text>
</comment>
<comment type="caution">
    <text evidence="6">The sequence shown here is derived from an EMBL/GenBank/DDBJ whole genome shotgun (WGS) entry which is preliminary data.</text>
</comment>
<dbReference type="OrthoDB" id="9813368at2"/>
<keyword evidence="3" id="KW-0378">Hydrolase</keyword>
<dbReference type="Pfam" id="PF00877">
    <property type="entry name" value="NLPC_P60"/>
    <property type="match status" value="1"/>
</dbReference>
<dbReference type="PANTHER" id="PTHR47053">
    <property type="entry name" value="MUREIN DD-ENDOPEPTIDASE MEPH-RELATED"/>
    <property type="match status" value="1"/>
</dbReference>
<accession>A0A1C1YX47</accession>
<evidence type="ECO:0000256" key="2">
    <source>
        <dbReference type="ARBA" id="ARBA00022670"/>
    </source>
</evidence>
<evidence type="ECO:0000256" key="3">
    <source>
        <dbReference type="ARBA" id="ARBA00022801"/>
    </source>
</evidence>
<dbReference type="InterPro" id="IPR038765">
    <property type="entry name" value="Papain-like_cys_pep_sf"/>
</dbReference>
<feature type="domain" description="NlpC/P60" evidence="5">
    <location>
        <begin position="163"/>
        <end position="284"/>
    </location>
</feature>
<dbReference type="AlphaFoldDB" id="A0A1C1YX47"/>
<dbReference type="SUPFAM" id="SSF54001">
    <property type="entry name" value="Cysteine proteinases"/>
    <property type="match status" value="1"/>
</dbReference>
<dbReference type="GO" id="GO:0006508">
    <property type="term" value="P:proteolysis"/>
    <property type="evidence" value="ECO:0007669"/>
    <property type="project" value="UniProtKB-KW"/>
</dbReference>
<dbReference type="Proteomes" id="UP000094795">
    <property type="component" value="Unassembled WGS sequence"/>
</dbReference>
<dbReference type="EMBL" id="LQZT01000011">
    <property type="protein sequence ID" value="OCW58081.1"/>
    <property type="molecule type" value="Genomic_DNA"/>
</dbReference>
<keyword evidence="7" id="KW-1185">Reference proteome</keyword>
<evidence type="ECO:0000256" key="1">
    <source>
        <dbReference type="ARBA" id="ARBA00007074"/>
    </source>
</evidence>
<reference evidence="6 7" key="1">
    <citation type="submission" date="2015-12" db="EMBL/GenBank/DDBJ databases">
        <authorList>
            <person name="Shamseldin A."/>
            <person name="Moawad H."/>
            <person name="Abd El-Rahim W.M."/>
            <person name="Sadowsky M.J."/>
        </authorList>
    </citation>
    <scope>NUCLEOTIDE SEQUENCE [LARGE SCALE GENOMIC DNA]</scope>
    <source>
        <strain evidence="6 7">JC234</strain>
    </source>
</reference>
<keyword evidence="2" id="KW-0645">Protease</keyword>
<dbReference type="Pfam" id="PF18348">
    <property type="entry name" value="SH3_16"/>
    <property type="match status" value="1"/>
</dbReference>
<keyword evidence="4" id="KW-0788">Thiol protease</keyword>